<proteinExistence type="predicted"/>
<evidence type="ECO:0000313" key="1">
    <source>
        <dbReference type="Proteomes" id="UP000095280"/>
    </source>
</evidence>
<organism evidence="1 2">
    <name type="scientific">Macrostomum lignano</name>
    <dbReference type="NCBI Taxonomy" id="282301"/>
    <lineage>
        <taxon>Eukaryota</taxon>
        <taxon>Metazoa</taxon>
        <taxon>Spiralia</taxon>
        <taxon>Lophotrochozoa</taxon>
        <taxon>Platyhelminthes</taxon>
        <taxon>Rhabditophora</taxon>
        <taxon>Macrostomorpha</taxon>
        <taxon>Macrostomida</taxon>
        <taxon>Macrostomidae</taxon>
        <taxon>Macrostomum</taxon>
    </lineage>
</organism>
<protein>
    <submittedName>
        <fullName evidence="2">Transcriptional regulator</fullName>
    </submittedName>
</protein>
<accession>A0A1I8I6M0</accession>
<evidence type="ECO:0000313" key="2">
    <source>
        <dbReference type="WBParaSite" id="maker-uti_cns_0010018-snap-gene-0.4-mRNA-1"/>
    </source>
</evidence>
<dbReference type="Proteomes" id="UP000095280">
    <property type="component" value="Unplaced"/>
</dbReference>
<name>A0A1I8I6M0_9PLAT</name>
<dbReference type="AlphaFoldDB" id="A0A1I8I6M0"/>
<keyword evidence="1" id="KW-1185">Reference proteome</keyword>
<sequence length="120" mass="12939">MKSPLAERLGLLQMDRIGKFLTNELLPLIVKGVVATGAEAPEEEFADSQDAANWDAVVSQSIDALHSLLLADGQPDIAIAATPSGDLSQLRLTAAGRLIGLTRHRAYQRRLTRPDLLQAL</sequence>
<reference evidence="2" key="1">
    <citation type="submission" date="2016-11" db="UniProtKB">
        <authorList>
            <consortium name="WormBaseParasite"/>
        </authorList>
    </citation>
    <scope>IDENTIFICATION</scope>
</reference>
<dbReference type="WBParaSite" id="maker-uti_cns_0010018-snap-gene-0.4-mRNA-1">
    <property type="protein sequence ID" value="maker-uti_cns_0010018-snap-gene-0.4-mRNA-1"/>
    <property type="gene ID" value="maker-uti_cns_0010018-snap-gene-0.4"/>
</dbReference>